<evidence type="ECO:0000256" key="1">
    <source>
        <dbReference type="SAM" id="MobiDB-lite"/>
    </source>
</evidence>
<evidence type="ECO:0008006" key="5">
    <source>
        <dbReference type="Google" id="ProtNLM"/>
    </source>
</evidence>
<gene>
    <name evidence="3" type="ORF">GCM10023214_18420</name>
</gene>
<dbReference type="Proteomes" id="UP001500192">
    <property type="component" value="Unassembled WGS sequence"/>
</dbReference>
<proteinExistence type="predicted"/>
<dbReference type="EMBL" id="BAABIB010000045">
    <property type="protein sequence ID" value="GAA5158007.1"/>
    <property type="molecule type" value="Genomic_DNA"/>
</dbReference>
<accession>A0ABP9Q882</accession>
<organism evidence="3 4">
    <name type="scientific">Amycolatopsis dongchuanensis</name>
    <dbReference type="NCBI Taxonomy" id="1070866"/>
    <lineage>
        <taxon>Bacteria</taxon>
        <taxon>Bacillati</taxon>
        <taxon>Actinomycetota</taxon>
        <taxon>Actinomycetes</taxon>
        <taxon>Pseudonocardiales</taxon>
        <taxon>Pseudonocardiaceae</taxon>
        <taxon>Amycolatopsis</taxon>
    </lineage>
</organism>
<evidence type="ECO:0000313" key="3">
    <source>
        <dbReference type="EMBL" id="GAA5158007.1"/>
    </source>
</evidence>
<dbReference type="RefSeq" id="WP_346053393.1">
    <property type="nucleotide sequence ID" value="NZ_BAABIB010000045.1"/>
</dbReference>
<feature type="transmembrane region" description="Helical" evidence="2">
    <location>
        <begin position="63"/>
        <end position="86"/>
    </location>
</feature>
<keyword evidence="4" id="KW-1185">Reference proteome</keyword>
<keyword evidence="2" id="KW-1133">Transmembrane helix</keyword>
<comment type="caution">
    <text evidence="3">The sequence shown here is derived from an EMBL/GenBank/DDBJ whole genome shotgun (WGS) entry which is preliminary data.</text>
</comment>
<feature type="region of interest" description="Disordered" evidence="1">
    <location>
        <begin position="1"/>
        <end position="21"/>
    </location>
</feature>
<feature type="compositionally biased region" description="Basic and acidic residues" evidence="1">
    <location>
        <begin position="107"/>
        <end position="116"/>
    </location>
</feature>
<evidence type="ECO:0000313" key="4">
    <source>
        <dbReference type="Proteomes" id="UP001500192"/>
    </source>
</evidence>
<name>A0ABP9Q882_9PSEU</name>
<keyword evidence="2" id="KW-0472">Membrane</keyword>
<reference evidence="4" key="1">
    <citation type="journal article" date="2019" name="Int. J. Syst. Evol. Microbiol.">
        <title>The Global Catalogue of Microorganisms (GCM) 10K type strain sequencing project: providing services to taxonomists for standard genome sequencing and annotation.</title>
        <authorList>
            <consortium name="The Broad Institute Genomics Platform"/>
            <consortium name="The Broad Institute Genome Sequencing Center for Infectious Disease"/>
            <person name="Wu L."/>
            <person name="Ma J."/>
        </authorList>
    </citation>
    <scope>NUCLEOTIDE SEQUENCE [LARGE SCALE GENOMIC DNA]</scope>
    <source>
        <strain evidence="4">JCM 18054</strain>
    </source>
</reference>
<feature type="region of interest" description="Disordered" evidence="1">
    <location>
        <begin position="97"/>
        <end position="116"/>
    </location>
</feature>
<protein>
    <recommendedName>
        <fullName evidence="5">TraH protein</fullName>
    </recommendedName>
</protein>
<evidence type="ECO:0000256" key="2">
    <source>
        <dbReference type="SAM" id="Phobius"/>
    </source>
</evidence>
<sequence length="116" mass="12631">MFTPEPKPTTDHTGQSTTDAAVEARRAADLAIYTSAKYPTRTTQTVSWIGWHFGELSGVVVPLGLGAAVWDGFYALSLLTALGWAANELRLRRQQRALRTRPAARGESTKDGEVSQ</sequence>
<keyword evidence="2" id="KW-0812">Transmembrane</keyword>